<name>A0ACB9CYH1_CICIN</name>
<accession>A0ACB9CYH1</accession>
<evidence type="ECO:0000313" key="1">
    <source>
        <dbReference type="EMBL" id="KAI3739300.1"/>
    </source>
</evidence>
<proteinExistence type="predicted"/>
<sequence>MGSLSPKRKLNFPLFLLKYYSLLSSIAETEAEVEPEAEAGLGLEMDLGLGGVGAGAGAGAGAKADILQQLEAKYSFMLFKQQLIAYVEKMYVIIRENLKKELEPLLALCIQAPSTFQGVIRSGQTLGNDSQFSDWQGIVDSLDTLLNILEKNYLFNSLLQRWDCCSYKNGKYVKTGLAMLELWCRDAKEKVMLYSGLCVLS</sequence>
<keyword evidence="2" id="KW-1185">Reference proteome</keyword>
<gene>
    <name evidence="1" type="ORF">L2E82_29703</name>
</gene>
<reference evidence="2" key="1">
    <citation type="journal article" date="2022" name="Mol. Ecol. Resour.">
        <title>The genomes of chicory, endive, great burdock and yacon provide insights into Asteraceae palaeo-polyploidization history and plant inulin production.</title>
        <authorList>
            <person name="Fan W."/>
            <person name="Wang S."/>
            <person name="Wang H."/>
            <person name="Wang A."/>
            <person name="Jiang F."/>
            <person name="Liu H."/>
            <person name="Zhao H."/>
            <person name="Xu D."/>
            <person name="Zhang Y."/>
        </authorList>
    </citation>
    <scope>NUCLEOTIDE SEQUENCE [LARGE SCALE GENOMIC DNA]</scope>
    <source>
        <strain evidence="2">cv. Punajuju</strain>
    </source>
</reference>
<dbReference type="EMBL" id="CM042013">
    <property type="protein sequence ID" value="KAI3739300.1"/>
    <property type="molecule type" value="Genomic_DNA"/>
</dbReference>
<comment type="caution">
    <text evidence="1">The sequence shown here is derived from an EMBL/GenBank/DDBJ whole genome shotgun (WGS) entry which is preliminary data.</text>
</comment>
<protein>
    <submittedName>
        <fullName evidence="1">Uncharacterized protein</fullName>
    </submittedName>
</protein>
<reference evidence="1 2" key="2">
    <citation type="journal article" date="2022" name="Mol. Ecol. Resour.">
        <title>The genomes of chicory, endive, great burdock and yacon provide insights into Asteraceae paleo-polyploidization history and plant inulin production.</title>
        <authorList>
            <person name="Fan W."/>
            <person name="Wang S."/>
            <person name="Wang H."/>
            <person name="Wang A."/>
            <person name="Jiang F."/>
            <person name="Liu H."/>
            <person name="Zhao H."/>
            <person name="Xu D."/>
            <person name="Zhang Y."/>
        </authorList>
    </citation>
    <scope>NUCLEOTIDE SEQUENCE [LARGE SCALE GENOMIC DNA]</scope>
    <source>
        <strain evidence="2">cv. Punajuju</strain>
        <tissue evidence="1">Leaves</tissue>
    </source>
</reference>
<evidence type="ECO:0000313" key="2">
    <source>
        <dbReference type="Proteomes" id="UP001055811"/>
    </source>
</evidence>
<dbReference type="Proteomes" id="UP001055811">
    <property type="component" value="Linkage Group LG05"/>
</dbReference>
<organism evidence="1 2">
    <name type="scientific">Cichorium intybus</name>
    <name type="common">Chicory</name>
    <dbReference type="NCBI Taxonomy" id="13427"/>
    <lineage>
        <taxon>Eukaryota</taxon>
        <taxon>Viridiplantae</taxon>
        <taxon>Streptophyta</taxon>
        <taxon>Embryophyta</taxon>
        <taxon>Tracheophyta</taxon>
        <taxon>Spermatophyta</taxon>
        <taxon>Magnoliopsida</taxon>
        <taxon>eudicotyledons</taxon>
        <taxon>Gunneridae</taxon>
        <taxon>Pentapetalae</taxon>
        <taxon>asterids</taxon>
        <taxon>campanulids</taxon>
        <taxon>Asterales</taxon>
        <taxon>Asteraceae</taxon>
        <taxon>Cichorioideae</taxon>
        <taxon>Cichorieae</taxon>
        <taxon>Cichoriinae</taxon>
        <taxon>Cichorium</taxon>
    </lineage>
</organism>